<dbReference type="AlphaFoldDB" id="A0A4Q7WUX9"/>
<evidence type="ECO:0000256" key="1">
    <source>
        <dbReference type="SAM" id="MobiDB-lite"/>
    </source>
</evidence>
<comment type="caution">
    <text evidence="2">The sequence shown here is derived from an EMBL/GenBank/DDBJ whole genome shotgun (WGS) entry which is preliminary data.</text>
</comment>
<proteinExistence type="predicted"/>
<gene>
    <name evidence="2" type="ORF">EV645_4705</name>
</gene>
<keyword evidence="3" id="KW-1185">Reference proteome</keyword>
<name>A0A4Q7WUX9_9ACTN</name>
<evidence type="ECO:0000313" key="2">
    <source>
        <dbReference type="EMBL" id="RZU13848.1"/>
    </source>
</evidence>
<protein>
    <submittedName>
        <fullName evidence="2">Uncharacterized protein</fullName>
    </submittedName>
</protein>
<reference evidence="2 3" key="1">
    <citation type="journal article" date="2015" name="Stand. Genomic Sci.">
        <title>Genomic Encyclopedia of Bacterial and Archaeal Type Strains, Phase III: the genomes of soil and plant-associated and newly described type strains.</title>
        <authorList>
            <person name="Whitman W.B."/>
            <person name="Woyke T."/>
            <person name="Klenk H.P."/>
            <person name="Zhou Y."/>
            <person name="Lilburn T.G."/>
            <person name="Beck B.J."/>
            <person name="De Vos P."/>
            <person name="Vandamme P."/>
            <person name="Eisen J.A."/>
            <person name="Garrity G."/>
            <person name="Hugenholtz P."/>
            <person name="Kyrpides N.C."/>
        </authorList>
    </citation>
    <scope>NUCLEOTIDE SEQUENCE [LARGE SCALE GENOMIC DNA]</scope>
    <source>
        <strain evidence="2 3">VKM Ac-2540</strain>
    </source>
</reference>
<feature type="compositionally biased region" description="Polar residues" evidence="1">
    <location>
        <begin position="59"/>
        <end position="77"/>
    </location>
</feature>
<accession>A0A4Q7WUX9</accession>
<sequence length="257" mass="26159">MSGPGSRLLHGFLPERTSGVEETGRTGVRILAAVALVLGYSATVACSSIAAIPVAPSPGLNSARPSGSAPTARQTTPGPGETVPGIQLIAVPHRDGSFDMTENVMLPEATDILPLQLPSSGDHLPGMMARTTPRVTNLKVIADDQTVPIENTTVTAADDLPLTVSATRIRLTYTLSGSAVLASPSTSTRAGAAIRPLTSAAGGTLPTDVTVTSGLLNAICPLLTETRCAVGDPPILGIQPGIPASKALVVLQLDLPR</sequence>
<dbReference type="Proteomes" id="UP000292027">
    <property type="component" value="Unassembled WGS sequence"/>
</dbReference>
<organism evidence="2 3">
    <name type="scientific">Kribbella rubisoli</name>
    <dbReference type="NCBI Taxonomy" id="3075929"/>
    <lineage>
        <taxon>Bacteria</taxon>
        <taxon>Bacillati</taxon>
        <taxon>Actinomycetota</taxon>
        <taxon>Actinomycetes</taxon>
        <taxon>Propionibacteriales</taxon>
        <taxon>Kribbellaceae</taxon>
        <taxon>Kribbella</taxon>
    </lineage>
</organism>
<evidence type="ECO:0000313" key="3">
    <source>
        <dbReference type="Proteomes" id="UP000292027"/>
    </source>
</evidence>
<dbReference type="EMBL" id="SHKR01000013">
    <property type="protein sequence ID" value="RZU13848.1"/>
    <property type="molecule type" value="Genomic_DNA"/>
</dbReference>
<feature type="region of interest" description="Disordered" evidence="1">
    <location>
        <begin position="56"/>
        <end position="85"/>
    </location>
</feature>